<gene>
    <name evidence="1" type="ORF">CPB84DRAFT_1785017</name>
</gene>
<name>A0A9P5NL81_GYMJU</name>
<evidence type="ECO:0000313" key="1">
    <source>
        <dbReference type="EMBL" id="KAF8890295.1"/>
    </source>
</evidence>
<proteinExistence type="predicted"/>
<sequence>MVAGALLHPRAFLIVPFFPFFPSFLYPPSSLVSSVSFSNTSTFSVCRPSVYRLSWVTPPYFLSICIQRQHEFTHYLTKSIFTPFVVC</sequence>
<dbReference type="AlphaFoldDB" id="A0A9P5NL81"/>
<reference evidence="1" key="1">
    <citation type="submission" date="2020-11" db="EMBL/GenBank/DDBJ databases">
        <authorList>
            <consortium name="DOE Joint Genome Institute"/>
            <person name="Ahrendt S."/>
            <person name="Riley R."/>
            <person name="Andreopoulos W."/>
            <person name="LaButti K."/>
            <person name="Pangilinan J."/>
            <person name="Ruiz-duenas F.J."/>
            <person name="Barrasa J.M."/>
            <person name="Sanchez-Garcia M."/>
            <person name="Camarero S."/>
            <person name="Miyauchi S."/>
            <person name="Serrano A."/>
            <person name="Linde D."/>
            <person name="Babiker R."/>
            <person name="Drula E."/>
            <person name="Ayuso-Fernandez I."/>
            <person name="Pacheco R."/>
            <person name="Padilla G."/>
            <person name="Ferreira P."/>
            <person name="Barriuso J."/>
            <person name="Kellner H."/>
            <person name="Castanera R."/>
            <person name="Alfaro M."/>
            <person name="Ramirez L."/>
            <person name="Pisabarro A.G."/>
            <person name="Kuo A."/>
            <person name="Tritt A."/>
            <person name="Lipzen A."/>
            <person name="He G."/>
            <person name="Yan M."/>
            <person name="Ng V."/>
            <person name="Cullen D."/>
            <person name="Martin F."/>
            <person name="Rosso M.-N."/>
            <person name="Henrissat B."/>
            <person name="Hibbett D."/>
            <person name="Martinez A.T."/>
            <person name="Grigoriev I.V."/>
        </authorList>
    </citation>
    <scope>NUCLEOTIDE SEQUENCE</scope>
    <source>
        <strain evidence="1">AH 44721</strain>
    </source>
</reference>
<protein>
    <submittedName>
        <fullName evidence="1">Uncharacterized protein</fullName>
    </submittedName>
</protein>
<accession>A0A9P5NL81</accession>
<comment type="caution">
    <text evidence="1">The sequence shown here is derived from an EMBL/GenBank/DDBJ whole genome shotgun (WGS) entry which is preliminary data.</text>
</comment>
<dbReference type="EMBL" id="JADNYJ010000076">
    <property type="protein sequence ID" value="KAF8890295.1"/>
    <property type="molecule type" value="Genomic_DNA"/>
</dbReference>
<dbReference type="Proteomes" id="UP000724874">
    <property type="component" value="Unassembled WGS sequence"/>
</dbReference>
<evidence type="ECO:0000313" key="2">
    <source>
        <dbReference type="Proteomes" id="UP000724874"/>
    </source>
</evidence>
<keyword evidence="2" id="KW-1185">Reference proteome</keyword>
<organism evidence="1 2">
    <name type="scientific">Gymnopilus junonius</name>
    <name type="common">Spectacular rustgill mushroom</name>
    <name type="synonym">Gymnopilus spectabilis subsp. junonius</name>
    <dbReference type="NCBI Taxonomy" id="109634"/>
    <lineage>
        <taxon>Eukaryota</taxon>
        <taxon>Fungi</taxon>
        <taxon>Dikarya</taxon>
        <taxon>Basidiomycota</taxon>
        <taxon>Agaricomycotina</taxon>
        <taxon>Agaricomycetes</taxon>
        <taxon>Agaricomycetidae</taxon>
        <taxon>Agaricales</taxon>
        <taxon>Agaricineae</taxon>
        <taxon>Hymenogastraceae</taxon>
        <taxon>Gymnopilus</taxon>
    </lineage>
</organism>